<organism evidence="2 3">
    <name type="scientific">Spiroplasma platyhelix PALS-1</name>
    <dbReference type="NCBI Taxonomy" id="1276218"/>
    <lineage>
        <taxon>Bacteria</taxon>
        <taxon>Bacillati</taxon>
        <taxon>Mycoplasmatota</taxon>
        <taxon>Mollicutes</taxon>
        <taxon>Entomoplasmatales</taxon>
        <taxon>Spiroplasmataceae</taxon>
        <taxon>Spiroplasma</taxon>
    </lineage>
</organism>
<reference evidence="2 3" key="1">
    <citation type="submission" date="2020-04" db="EMBL/GenBank/DDBJ databases">
        <title>Complete genome sequence of Spiroplasma platyhelix ATCC 51748, an insect isolate.</title>
        <authorList>
            <person name="Green E.A."/>
            <person name="Klassen J.L."/>
        </authorList>
    </citation>
    <scope>NUCLEOTIDE SEQUENCE [LARGE SCALE GENOMIC DNA]</scope>
    <source>
        <strain evidence="2 3">PALS-1</strain>
    </source>
</reference>
<name>A0A846UCR6_9MOLU</name>
<evidence type="ECO:0000259" key="1">
    <source>
        <dbReference type="Pfam" id="PF02464"/>
    </source>
</evidence>
<evidence type="ECO:0000313" key="2">
    <source>
        <dbReference type="EMBL" id="NKE38308.1"/>
    </source>
</evidence>
<dbReference type="Pfam" id="PF02464">
    <property type="entry name" value="CinA"/>
    <property type="match status" value="1"/>
</dbReference>
<dbReference type="NCBIfam" id="TIGR00199">
    <property type="entry name" value="PncC_domain"/>
    <property type="match status" value="1"/>
</dbReference>
<dbReference type="RefSeq" id="WP_168104780.1">
    <property type="nucleotide sequence ID" value="NZ_CP051215.1"/>
</dbReference>
<dbReference type="EMBL" id="JAAVVK010000001">
    <property type="protein sequence ID" value="NKE38308.1"/>
    <property type="molecule type" value="Genomic_DNA"/>
</dbReference>
<proteinExistence type="predicted"/>
<evidence type="ECO:0000313" key="3">
    <source>
        <dbReference type="Proteomes" id="UP000584587"/>
    </source>
</evidence>
<feature type="domain" description="CinA C-terminal" evidence="1">
    <location>
        <begin position="2"/>
        <end position="148"/>
    </location>
</feature>
<sequence>MEAVVSLLKELNYTISSCESLTGGLFSKTITDVPGASQVFKGSIVAYSNQAKIDVVSINAEVFNKYGAVSKECALAMAQNVRAIFKTDVAVSFTGNAGPNASENKPVGLIYIALVFEKFFIIEELSLSGTREEIRNEVVKQAQAILAANLIRIKKESSK</sequence>
<gene>
    <name evidence="2" type="ORF">HER12_00865</name>
</gene>
<keyword evidence="3" id="KW-1185">Reference proteome</keyword>
<dbReference type="AlphaFoldDB" id="A0A846UCR6"/>
<protein>
    <submittedName>
        <fullName evidence="2">CinA family protein</fullName>
    </submittedName>
</protein>
<dbReference type="Proteomes" id="UP000584587">
    <property type="component" value="Unassembled WGS sequence"/>
</dbReference>
<comment type="caution">
    <text evidence="2">The sequence shown here is derived from an EMBL/GenBank/DDBJ whole genome shotgun (WGS) entry which is preliminary data.</text>
</comment>
<accession>A0A846UCR6</accession>
<dbReference type="Gene3D" id="3.90.950.20">
    <property type="entry name" value="CinA-like"/>
    <property type="match status" value="1"/>
</dbReference>
<dbReference type="SUPFAM" id="SSF142433">
    <property type="entry name" value="CinA-like"/>
    <property type="match status" value="1"/>
</dbReference>
<dbReference type="InterPro" id="IPR036653">
    <property type="entry name" value="CinA-like_C"/>
</dbReference>
<dbReference type="InterPro" id="IPR008136">
    <property type="entry name" value="CinA_C"/>
</dbReference>